<dbReference type="OrthoDB" id="311100at2759"/>
<dbReference type="PANTHER" id="PTHR43719:SF28">
    <property type="entry name" value="PEROXIDE STRESS-ACTIVATED HISTIDINE KINASE MAK1-RELATED"/>
    <property type="match status" value="1"/>
</dbReference>
<organism evidence="5 6">
    <name type="scientific">Stentor coeruleus</name>
    <dbReference type="NCBI Taxonomy" id="5963"/>
    <lineage>
        <taxon>Eukaryota</taxon>
        <taxon>Sar</taxon>
        <taxon>Alveolata</taxon>
        <taxon>Ciliophora</taxon>
        <taxon>Postciliodesmatophora</taxon>
        <taxon>Heterotrichea</taxon>
        <taxon>Heterotrichida</taxon>
        <taxon>Stentoridae</taxon>
        <taxon>Stentor</taxon>
    </lineage>
</organism>
<keyword evidence="3" id="KW-0472">Membrane</keyword>
<dbReference type="GO" id="GO:0000155">
    <property type="term" value="F:phosphorelay sensor kinase activity"/>
    <property type="evidence" value="ECO:0007669"/>
    <property type="project" value="InterPro"/>
</dbReference>
<dbReference type="Pfam" id="PF00072">
    <property type="entry name" value="Response_reg"/>
    <property type="match status" value="1"/>
</dbReference>
<proteinExistence type="predicted"/>
<dbReference type="SUPFAM" id="SSF47384">
    <property type="entry name" value="Homodimeric domain of signal transducing histidine kinase"/>
    <property type="match status" value="1"/>
</dbReference>
<feature type="transmembrane region" description="Helical" evidence="3">
    <location>
        <begin position="153"/>
        <end position="170"/>
    </location>
</feature>
<dbReference type="CDD" id="cd00082">
    <property type="entry name" value="HisKA"/>
    <property type="match status" value="1"/>
</dbReference>
<dbReference type="PROSITE" id="PS50110">
    <property type="entry name" value="RESPONSE_REGULATORY"/>
    <property type="match status" value="1"/>
</dbReference>
<dbReference type="EMBL" id="MPUH01000368">
    <property type="protein sequence ID" value="OMJ81744.1"/>
    <property type="molecule type" value="Genomic_DNA"/>
</dbReference>
<gene>
    <name evidence="5" type="ORF">SteCoe_17737</name>
</gene>
<evidence type="ECO:0000256" key="1">
    <source>
        <dbReference type="ARBA" id="ARBA00022553"/>
    </source>
</evidence>
<reference evidence="5 6" key="1">
    <citation type="submission" date="2016-11" db="EMBL/GenBank/DDBJ databases">
        <title>The macronuclear genome of Stentor coeruleus: a giant cell with tiny introns.</title>
        <authorList>
            <person name="Slabodnick M."/>
            <person name="Ruby J.G."/>
            <person name="Reiff S.B."/>
            <person name="Swart E.C."/>
            <person name="Gosai S."/>
            <person name="Prabakaran S."/>
            <person name="Witkowska E."/>
            <person name="Larue G.E."/>
            <person name="Fisher S."/>
            <person name="Freeman R.M."/>
            <person name="Gunawardena J."/>
            <person name="Chu W."/>
            <person name="Stover N.A."/>
            <person name="Gregory B.D."/>
            <person name="Nowacki M."/>
            <person name="Derisi J."/>
            <person name="Roy S.W."/>
            <person name="Marshall W.F."/>
            <person name="Sood P."/>
        </authorList>
    </citation>
    <scope>NUCLEOTIDE SEQUENCE [LARGE SCALE GENOMIC DNA]</scope>
    <source>
        <strain evidence="5">WM001</strain>
    </source>
</reference>
<keyword evidence="1 2" id="KW-0597">Phosphoprotein</keyword>
<comment type="caution">
    <text evidence="5">The sequence shown here is derived from an EMBL/GenBank/DDBJ whole genome shotgun (WGS) entry which is preliminary data.</text>
</comment>
<sequence length="696" mass="79643">MDVLKISERLIEEKSKDAMKFTRTSMKVLKGLAGFCLCASMLLKDPDPITLSQAFAIFTLLCFSELCTCCKRLERSLHYIMFWGLDLASLQAAYFRFPQYSGLFLAIATQLFIQGHLEYATSEYYGYILIVLNTLLWLIASFVVGAINFSAPFEIYFTIIFGTILRFFWLKFRFQRYTQETLYKIAISNHENNISALLQGIPEGIVVVDKNFSIKMHNSAYESIFQNSTLAETQYLKKRHNENYKKNLSLKEDVEQFFNSKNIKDNFGILCLGDIRIDCSAAKILWNDENAVVITFRDVTALIDMEKQIRKKSTTLKHLREVSHELKTPLNVIIHEQTEVLQNSKFLSEETKSQLNKSLSMSYVLLNSIRDILDFNQIQCANFKLCNNTFVLKSFIDECLTIAKFAFGDHDNKTKAFNLNIDPLVPFYMNTDKSRLRQVLVSLLTNPAAFQSESINVGIKRKGLFVRFVLKIFHKGLANSFTSGVKFRIASSIVEKISGKPLRVEIGPFVSVMKFDIADVLDNEESEIPDEGFAKWPLSLGRTLISKEPELIDILIVDDMEFNLTVLKRILENLHNNCKCSGSHQEFVVHTANSGSEAINMITKMNEKDSGYKIIIMDCQMPEMNGWEATKKIRQMFQNGEISILPYIIAYSAFDSNKDIEKCLKSGMSSHISKPCHHEELCKVLSEWLSKPIQKI</sequence>
<dbReference type="SUPFAM" id="SSF52172">
    <property type="entry name" value="CheY-like"/>
    <property type="match status" value="1"/>
</dbReference>
<dbReference type="Proteomes" id="UP000187209">
    <property type="component" value="Unassembled WGS sequence"/>
</dbReference>
<protein>
    <recommendedName>
        <fullName evidence="4">Response regulatory domain-containing protein</fullName>
    </recommendedName>
</protein>
<dbReference type="Pfam" id="PF00512">
    <property type="entry name" value="HisKA"/>
    <property type="match status" value="1"/>
</dbReference>
<accession>A0A1R2BYB1</accession>
<dbReference type="SMART" id="SM00448">
    <property type="entry name" value="REC"/>
    <property type="match status" value="1"/>
</dbReference>
<keyword evidence="3" id="KW-1133">Transmembrane helix</keyword>
<name>A0A1R2BYB1_9CILI</name>
<dbReference type="InterPro" id="IPR001789">
    <property type="entry name" value="Sig_transdc_resp-reg_receiver"/>
</dbReference>
<dbReference type="AlphaFoldDB" id="A0A1R2BYB1"/>
<dbReference type="CDD" id="cd17546">
    <property type="entry name" value="REC_hyHK_CKI1_RcsC-like"/>
    <property type="match status" value="1"/>
</dbReference>
<dbReference type="Gene3D" id="3.30.450.20">
    <property type="entry name" value="PAS domain"/>
    <property type="match status" value="1"/>
</dbReference>
<dbReference type="Gene3D" id="1.10.287.130">
    <property type="match status" value="1"/>
</dbReference>
<keyword evidence="6" id="KW-1185">Reference proteome</keyword>
<keyword evidence="3" id="KW-0812">Transmembrane</keyword>
<evidence type="ECO:0000256" key="2">
    <source>
        <dbReference type="PROSITE-ProRule" id="PRU00169"/>
    </source>
</evidence>
<feature type="transmembrane region" description="Helical" evidence="3">
    <location>
        <begin position="49"/>
        <end position="70"/>
    </location>
</feature>
<evidence type="ECO:0000256" key="3">
    <source>
        <dbReference type="SAM" id="Phobius"/>
    </source>
</evidence>
<dbReference type="Gene3D" id="3.40.50.2300">
    <property type="match status" value="1"/>
</dbReference>
<evidence type="ECO:0000313" key="5">
    <source>
        <dbReference type="EMBL" id="OMJ81744.1"/>
    </source>
</evidence>
<dbReference type="InterPro" id="IPR050956">
    <property type="entry name" value="2C_system_His_kinase"/>
</dbReference>
<dbReference type="PANTHER" id="PTHR43719">
    <property type="entry name" value="TWO-COMPONENT HISTIDINE KINASE"/>
    <property type="match status" value="1"/>
</dbReference>
<feature type="modified residue" description="4-aspartylphosphate" evidence="2">
    <location>
        <position position="618"/>
    </location>
</feature>
<dbReference type="InterPro" id="IPR003661">
    <property type="entry name" value="HisK_dim/P_dom"/>
</dbReference>
<dbReference type="InterPro" id="IPR011006">
    <property type="entry name" value="CheY-like_superfamily"/>
</dbReference>
<feature type="domain" description="Response regulatory" evidence="4">
    <location>
        <begin position="553"/>
        <end position="689"/>
    </location>
</feature>
<evidence type="ECO:0000313" key="6">
    <source>
        <dbReference type="Proteomes" id="UP000187209"/>
    </source>
</evidence>
<evidence type="ECO:0000259" key="4">
    <source>
        <dbReference type="PROSITE" id="PS50110"/>
    </source>
</evidence>
<feature type="transmembrane region" description="Helical" evidence="3">
    <location>
        <begin position="124"/>
        <end position="147"/>
    </location>
</feature>
<dbReference type="InterPro" id="IPR036097">
    <property type="entry name" value="HisK_dim/P_sf"/>
</dbReference>
<feature type="transmembrane region" description="Helical" evidence="3">
    <location>
        <begin position="100"/>
        <end position="117"/>
    </location>
</feature>